<feature type="compositionally biased region" description="Low complexity" evidence="1">
    <location>
        <begin position="253"/>
        <end position="268"/>
    </location>
</feature>
<name>A0A6A6W3P0_9PEZI</name>
<protein>
    <submittedName>
        <fullName evidence="3">Uncharacterized protein</fullName>
    </submittedName>
</protein>
<keyword evidence="2" id="KW-1133">Transmembrane helix</keyword>
<evidence type="ECO:0000256" key="1">
    <source>
        <dbReference type="SAM" id="MobiDB-lite"/>
    </source>
</evidence>
<feature type="region of interest" description="Disordered" evidence="1">
    <location>
        <begin position="160"/>
        <end position="193"/>
    </location>
</feature>
<dbReference type="RefSeq" id="XP_033599923.1">
    <property type="nucleotide sequence ID" value="XM_033747058.1"/>
</dbReference>
<keyword evidence="2" id="KW-0472">Membrane</keyword>
<reference evidence="3" key="1">
    <citation type="journal article" date="2020" name="Stud. Mycol.">
        <title>101 Dothideomycetes genomes: a test case for predicting lifestyles and emergence of pathogens.</title>
        <authorList>
            <person name="Haridas S."/>
            <person name="Albert R."/>
            <person name="Binder M."/>
            <person name="Bloem J."/>
            <person name="Labutti K."/>
            <person name="Salamov A."/>
            <person name="Andreopoulos B."/>
            <person name="Baker S."/>
            <person name="Barry K."/>
            <person name="Bills G."/>
            <person name="Bluhm B."/>
            <person name="Cannon C."/>
            <person name="Castanera R."/>
            <person name="Culley D."/>
            <person name="Daum C."/>
            <person name="Ezra D."/>
            <person name="Gonzalez J."/>
            <person name="Henrissat B."/>
            <person name="Kuo A."/>
            <person name="Liang C."/>
            <person name="Lipzen A."/>
            <person name="Lutzoni F."/>
            <person name="Magnuson J."/>
            <person name="Mondo S."/>
            <person name="Nolan M."/>
            <person name="Ohm R."/>
            <person name="Pangilinan J."/>
            <person name="Park H.-J."/>
            <person name="Ramirez L."/>
            <person name="Alfaro M."/>
            <person name="Sun H."/>
            <person name="Tritt A."/>
            <person name="Yoshinaga Y."/>
            <person name="Zwiers L.-H."/>
            <person name="Turgeon B."/>
            <person name="Goodwin S."/>
            <person name="Spatafora J."/>
            <person name="Crous P."/>
            <person name="Grigoriev I."/>
        </authorList>
    </citation>
    <scope>NUCLEOTIDE SEQUENCE</scope>
    <source>
        <strain evidence="3">CBS 121739</strain>
    </source>
</reference>
<feature type="region of interest" description="Disordered" evidence="1">
    <location>
        <begin position="106"/>
        <end position="134"/>
    </location>
</feature>
<dbReference type="Proteomes" id="UP000799437">
    <property type="component" value="Unassembled WGS sequence"/>
</dbReference>
<keyword evidence="4" id="KW-1185">Reference proteome</keyword>
<sequence length="343" mass="38856">MNRAHDIRRIEIPDDYIPMYELAFLFCVIVCVTHIQAIVSVLSGYVAIFGVLIFLLYGDRRRKKEIQNLQSRRRAKCHRLEARKDVLESARLRTWVDEQAHHDPAWTTSPRLGRSRRYSTEPPPAFRNRNAAKVPSSCEEGHRTRLCTPAVCRPVYDSHPRTPVVRKMHSSSLNRPRSVSAPASPSPSPHTRFPALSSMDSTFVASTPSPDYVTPVAYNLPPTPFKVWRDDSVDNTSICSMDHTCSASCSSTAHCEPTSTEPTTASSHSETRRLPHSDPVKLIRPSAARQPMDEAWSISGNPNKFQLRGPLLLKKDPNGWEWKDHKARATRFLPRKGYRRAVN</sequence>
<feature type="transmembrane region" description="Helical" evidence="2">
    <location>
        <begin position="23"/>
        <end position="56"/>
    </location>
</feature>
<dbReference type="AlphaFoldDB" id="A0A6A6W3P0"/>
<keyword evidence="2" id="KW-0812">Transmembrane</keyword>
<feature type="region of interest" description="Disordered" evidence="1">
    <location>
        <begin position="253"/>
        <end position="277"/>
    </location>
</feature>
<dbReference type="GeneID" id="54488112"/>
<evidence type="ECO:0000256" key="2">
    <source>
        <dbReference type="SAM" id="Phobius"/>
    </source>
</evidence>
<gene>
    <name evidence="3" type="ORF">EJ05DRAFT_501007</name>
</gene>
<organism evidence="3 4">
    <name type="scientific">Pseudovirgaria hyperparasitica</name>
    <dbReference type="NCBI Taxonomy" id="470096"/>
    <lineage>
        <taxon>Eukaryota</taxon>
        <taxon>Fungi</taxon>
        <taxon>Dikarya</taxon>
        <taxon>Ascomycota</taxon>
        <taxon>Pezizomycotina</taxon>
        <taxon>Dothideomycetes</taxon>
        <taxon>Dothideomycetes incertae sedis</taxon>
        <taxon>Acrospermales</taxon>
        <taxon>Acrospermaceae</taxon>
        <taxon>Pseudovirgaria</taxon>
    </lineage>
</organism>
<evidence type="ECO:0000313" key="3">
    <source>
        <dbReference type="EMBL" id="KAF2757472.1"/>
    </source>
</evidence>
<dbReference type="EMBL" id="ML996573">
    <property type="protein sequence ID" value="KAF2757472.1"/>
    <property type="molecule type" value="Genomic_DNA"/>
</dbReference>
<evidence type="ECO:0000313" key="4">
    <source>
        <dbReference type="Proteomes" id="UP000799437"/>
    </source>
</evidence>
<accession>A0A6A6W3P0</accession>
<proteinExistence type="predicted"/>